<proteinExistence type="predicted"/>
<gene>
    <name evidence="1" type="ORF">AULFYP135_01715</name>
</gene>
<accession>A0A6N2U505</accession>
<sequence>MRKEPFPIKNILDSLREDVQNGTITLSQAAEELHRAGWSNYIDEDTARRLLKL</sequence>
<evidence type="ECO:0000313" key="1">
    <source>
        <dbReference type="EMBL" id="VYT11862.1"/>
    </source>
</evidence>
<reference evidence="1" key="1">
    <citation type="submission" date="2019-11" db="EMBL/GenBank/DDBJ databases">
        <authorList>
            <person name="Feng L."/>
        </authorList>
    </citation>
    <scope>NUCLEOTIDE SEQUENCE</scope>
    <source>
        <strain evidence="1">AundefinedLFYP135</strain>
    </source>
</reference>
<dbReference type="EMBL" id="CACRSL010000003">
    <property type="protein sequence ID" value="VYT11862.1"/>
    <property type="molecule type" value="Genomic_DNA"/>
</dbReference>
<protein>
    <submittedName>
        <fullName evidence="1">Uncharacterized protein</fullName>
    </submittedName>
</protein>
<organism evidence="1">
    <name type="scientific">uncultured Anaerotruncus sp</name>
    <dbReference type="NCBI Taxonomy" id="905011"/>
    <lineage>
        <taxon>Bacteria</taxon>
        <taxon>Bacillati</taxon>
        <taxon>Bacillota</taxon>
        <taxon>Clostridia</taxon>
        <taxon>Eubacteriales</taxon>
        <taxon>Oscillospiraceae</taxon>
        <taxon>Anaerotruncus</taxon>
        <taxon>environmental samples</taxon>
    </lineage>
</organism>
<name>A0A6N2U505_9FIRM</name>
<dbReference type="AlphaFoldDB" id="A0A6N2U505"/>